<gene>
    <name evidence="5" type="primary">ygfK</name>
    <name evidence="5" type="ORF">FEM41_07430</name>
</gene>
<dbReference type="EMBL" id="CP040428">
    <property type="protein sequence ID" value="QCT19492.1"/>
    <property type="molecule type" value="Genomic_DNA"/>
</dbReference>
<dbReference type="InterPro" id="IPR028261">
    <property type="entry name" value="DPD_II"/>
</dbReference>
<dbReference type="PROSITE" id="PS51379">
    <property type="entry name" value="4FE4S_FER_2"/>
    <property type="match status" value="1"/>
</dbReference>
<dbReference type="SUPFAM" id="SSF51971">
    <property type="entry name" value="Nucleotide-binding domain"/>
    <property type="match status" value="1"/>
</dbReference>
<dbReference type="SUPFAM" id="SSF51395">
    <property type="entry name" value="FMN-linked oxidoreductases"/>
    <property type="match status" value="1"/>
</dbReference>
<evidence type="ECO:0000259" key="4">
    <source>
        <dbReference type="PROSITE" id="PS51379"/>
    </source>
</evidence>
<dbReference type="InterPro" id="IPR036188">
    <property type="entry name" value="FAD/NAD-bd_sf"/>
</dbReference>
<evidence type="ECO:0000256" key="3">
    <source>
        <dbReference type="ARBA" id="ARBA00023014"/>
    </source>
</evidence>
<dbReference type="InterPro" id="IPR009051">
    <property type="entry name" value="Helical_ferredxn"/>
</dbReference>
<reference evidence="5 6" key="1">
    <citation type="submission" date="2019-05" db="EMBL/GenBank/DDBJ databases">
        <title>Complete genome sequence of Izhakiella calystegiae KSNA2, an endophyte isolated from beach morning glory (Calystegia soldanella).</title>
        <authorList>
            <person name="Jiang L."/>
            <person name="Jeong J.C."/>
            <person name="Kim C.Y."/>
            <person name="Kim D.H."/>
            <person name="Kim S.W."/>
            <person name="Lee j."/>
        </authorList>
    </citation>
    <scope>NUCLEOTIDE SEQUENCE [LARGE SCALE GENOMIC DNA]</scope>
    <source>
        <strain evidence="5 6">KSNA2</strain>
    </source>
</reference>
<sequence>MADIMRPIPFSELLTRICAEYEETGAIFGIPETEFYTRDPSRQISLFGETCDTPVGPAAGPHTQLAPNIIVAWLTGGSFIELKTVQILDRLELEKPCIDASDEAFNTEWSTEYTLEKAWDEYMKAWMALWLLETLLSPRGPLQGRSFIFNMSVGYDLKGITQPPMQKFIDEMMDAGKNSKFGRYRQELAQFIARGGWKLLAKGDARALRELPENISPRMVRSVTLSTMHGCPPDEIESICRYMLTEKNLHTYVKLNPTLLGYARVRAILDGNGFDYISLSEESFSHDLQAEQALEMLTRLIALGAEKKLSFGVKLTNTLGARNHKGVLPGDEMYMSGRALFPLSINVAAMLSRHFDGRLPISYSGGASQFNIVDIFSAGIHPITMATDLLKPGGYLRMAECARLLSQLEDWQHDGINVAALNRLADKALSADWAQKAWKGKEEIDTGEALPLVDCYVAPCVTACAIKQDIPEYLRLAGQGRYADALSLIYERNALPSITGHICDHQCQFNCTRMDYENALNIRAIKKIAREKGWEEYRRRWHKPAGTGNRHPVAVIGAGPAGLAAGYFLARAGHPVTLFEREANAGGIVRNIVPRFRIPAELVQQDIDFIADHGVKFVYNSDPHLTIDTLRQQGFHYICIGTGAGQSNVLQLAGDNPNIWRSFDFLRTFNSDVPPPLRGEIAIVGAGNTAMDCARAALRLPEVTGATIVYRRDRDAMPAWPEEIEEAERDGVRFVTLVNPERYDADGQLHLRVMRLGEPDAGGRRRPLPTDEQRTLHFDALITATGESPDWQALRAMGLESNNGDAPSVDPQTLETALPNVFLIGDVQSGPASIVGAIGGARKACDTILKRENITVTHTRRDAMNTDPLEIYSRKGAIAVRQIAPDAPDAFARQEASRCLSCNYVCSKCVDVCPNRANIAIPVPGFHSRQQILHLDALCNECGNCAQFCPWQGKPYKDKVTVFSLAKDFEQSDNPGFLLDGKQIHIRQDGRTWQFALDENGKPVGLPDTLAQMDRIINYTRQHHGYLLGAVEE</sequence>
<dbReference type="GO" id="GO:0016491">
    <property type="term" value="F:oxidoreductase activity"/>
    <property type="evidence" value="ECO:0007669"/>
    <property type="project" value="InterPro"/>
</dbReference>
<dbReference type="NCBIfam" id="TIGR03315">
    <property type="entry name" value="Se_ygfK"/>
    <property type="match status" value="1"/>
</dbReference>
<keyword evidence="6" id="KW-1185">Reference proteome</keyword>
<keyword evidence="3" id="KW-0411">Iron-sulfur</keyword>
<dbReference type="KEGG" id="izh:FEM41_07430"/>
<dbReference type="AlphaFoldDB" id="A0A4P8YLX7"/>
<dbReference type="Gene3D" id="1.10.1060.10">
    <property type="entry name" value="Alpha-helical ferredoxin"/>
    <property type="match status" value="1"/>
</dbReference>
<dbReference type="PANTHER" id="PTHR42783:SF3">
    <property type="entry name" value="GLUTAMATE SYNTHASE [NADPH] SMALL CHAIN-RELATED"/>
    <property type="match status" value="1"/>
</dbReference>
<dbReference type="PRINTS" id="PR00419">
    <property type="entry name" value="ADXRDTASE"/>
</dbReference>
<dbReference type="InterPro" id="IPR023753">
    <property type="entry name" value="FAD/NAD-binding_dom"/>
</dbReference>
<keyword evidence="2" id="KW-0408">Iron</keyword>
<dbReference type="Gene3D" id="3.50.50.60">
    <property type="entry name" value="FAD/NAD(P)-binding domain"/>
    <property type="match status" value="2"/>
</dbReference>
<keyword evidence="1" id="KW-0479">Metal-binding</keyword>
<dbReference type="InterPro" id="IPR017896">
    <property type="entry name" value="4Fe4S_Fe-S-bd"/>
</dbReference>
<dbReference type="PROSITE" id="PS00198">
    <property type="entry name" value="4FE4S_FER_1"/>
    <property type="match status" value="1"/>
</dbReference>
<dbReference type="SUPFAM" id="SSF46548">
    <property type="entry name" value="alpha-helical ferredoxin"/>
    <property type="match status" value="2"/>
</dbReference>
<feature type="domain" description="4Fe-4S ferredoxin-type" evidence="4">
    <location>
        <begin position="929"/>
        <end position="959"/>
    </location>
</feature>
<dbReference type="InterPro" id="IPR017701">
    <property type="entry name" value="Se_rdtase_YgfK"/>
</dbReference>
<evidence type="ECO:0000313" key="6">
    <source>
        <dbReference type="Proteomes" id="UP000302163"/>
    </source>
</evidence>
<evidence type="ECO:0000256" key="1">
    <source>
        <dbReference type="ARBA" id="ARBA00022723"/>
    </source>
</evidence>
<dbReference type="InterPro" id="IPR017900">
    <property type="entry name" value="4Fe4S_Fe_S_CS"/>
</dbReference>
<dbReference type="RefSeq" id="WP_138095375.1">
    <property type="nucleotide sequence ID" value="NZ_CP040428.1"/>
</dbReference>
<accession>A0A4P8YLX7</accession>
<name>A0A4P8YLX7_9ENTR</name>
<proteinExistence type="predicted"/>
<organism evidence="5 6">
    <name type="scientific">Jejubacter calystegiae</name>
    <dbReference type="NCBI Taxonomy" id="2579935"/>
    <lineage>
        <taxon>Bacteria</taxon>
        <taxon>Pseudomonadati</taxon>
        <taxon>Pseudomonadota</taxon>
        <taxon>Gammaproteobacteria</taxon>
        <taxon>Enterobacterales</taxon>
        <taxon>Enterobacteriaceae</taxon>
        <taxon>Jejubacter</taxon>
    </lineage>
</organism>
<dbReference type="Pfam" id="PF14691">
    <property type="entry name" value="Fer4_20"/>
    <property type="match status" value="1"/>
</dbReference>
<dbReference type="GO" id="GO:0046872">
    <property type="term" value="F:metal ion binding"/>
    <property type="evidence" value="ECO:0007669"/>
    <property type="project" value="UniProtKB-KW"/>
</dbReference>
<dbReference type="Proteomes" id="UP000302163">
    <property type="component" value="Chromosome"/>
</dbReference>
<dbReference type="Pfam" id="PF07992">
    <property type="entry name" value="Pyr_redox_2"/>
    <property type="match status" value="1"/>
</dbReference>
<protein>
    <submittedName>
        <fullName evidence="5">Putative selenate reductase subunit YgfK</fullName>
    </submittedName>
</protein>
<dbReference type="OrthoDB" id="9810782at2"/>
<dbReference type="GO" id="GO:0051536">
    <property type="term" value="F:iron-sulfur cluster binding"/>
    <property type="evidence" value="ECO:0007669"/>
    <property type="project" value="UniProtKB-KW"/>
</dbReference>
<evidence type="ECO:0000256" key="2">
    <source>
        <dbReference type="ARBA" id="ARBA00023004"/>
    </source>
</evidence>
<dbReference type="PANTHER" id="PTHR42783">
    <property type="entry name" value="GLUTAMATE SYNTHASE [NADPH] SMALL CHAIN"/>
    <property type="match status" value="1"/>
</dbReference>
<evidence type="ECO:0000313" key="5">
    <source>
        <dbReference type="EMBL" id="QCT19492.1"/>
    </source>
</evidence>